<dbReference type="Pfam" id="PF00534">
    <property type="entry name" value="Glycos_transf_1"/>
    <property type="match status" value="1"/>
</dbReference>
<evidence type="ECO:0000259" key="1">
    <source>
        <dbReference type="Pfam" id="PF00534"/>
    </source>
</evidence>
<name>A0ABS5IF72_9PROT</name>
<dbReference type="Proteomes" id="UP000680714">
    <property type="component" value="Unassembled WGS sequence"/>
</dbReference>
<dbReference type="EMBL" id="JAGTUF010000016">
    <property type="protein sequence ID" value="MBR9973044.1"/>
    <property type="molecule type" value="Genomic_DNA"/>
</dbReference>
<dbReference type="PANTHER" id="PTHR45947">
    <property type="entry name" value="SULFOQUINOVOSYL TRANSFERASE SQD2"/>
    <property type="match status" value="1"/>
</dbReference>
<evidence type="ECO:0000313" key="4">
    <source>
        <dbReference type="Proteomes" id="UP000680714"/>
    </source>
</evidence>
<comment type="caution">
    <text evidence="3">The sequence shown here is derived from an EMBL/GenBank/DDBJ whole genome shotgun (WGS) entry which is preliminary data.</text>
</comment>
<evidence type="ECO:0000313" key="3">
    <source>
        <dbReference type="EMBL" id="MBR9973044.1"/>
    </source>
</evidence>
<dbReference type="SUPFAM" id="SSF53756">
    <property type="entry name" value="UDP-Glycosyltransferase/glycogen phosphorylase"/>
    <property type="match status" value="1"/>
</dbReference>
<proteinExistence type="predicted"/>
<feature type="domain" description="Glycosyl transferase family 1" evidence="1">
    <location>
        <begin position="203"/>
        <end position="364"/>
    </location>
</feature>
<dbReference type="RefSeq" id="WP_211550441.1">
    <property type="nucleotide sequence ID" value="NZ_JAGTUF010000016.1"/>
</dbReference>
<protein>
    <submittedName>
        <fullName evidence="3">Glycosyltransferase family 4 protein</fullName>
    </submittedName>
</protein>
<dbReference type="InterPro" id="IPR001296">
    <property type="entry name" value="Glyco_trans_1"/>
</dbReference>
<dbReference type="InterPro" id="IPR050194">
    <property type="entry name" value="Glycosyltransferase_grp1"/>
</dbReference>
<evidence type="ECO:0000259" key="2">
    <source>
        <dbReference type="Pfam" id="PF13439"/>
    </source>
</evidence>
<dbReference type="CDD" id="cd03819">
    <property type="entry name" value="GT4_WavL-like"/>
    <property type="match status" value="1"/>
</dbReference>
<dbReference type="PANTHER" id="PTHR45947:SF3">
    <property type="entry name" value="SULFOQUINOVOSYL TRANSFERASE SQD2"/>
    <property type="match status" value="1"/>
</dbReference>
<reference evidence="3 4" key="1">
    <citation type="submission" date="2021-04" db="EMBL/GenBank/DDBJ databases">
        <title>Magnetospirillum sulfuroxidans sp. nov., a facultative chemolithoautotrophic sulfur-oxidizing alphaproteobacterium isolated from freshwater sediment and proposals for Paramagetospirillum gen. nov., and Magnetospirillaceae fam. nov.</title>
        <authorList>
            <person name="Koziaeva V."/>
            <person name="Geelhoed J.S."/>
            <person name="Sorokin D.Y."/>
            <person name="Grouzdev D.S."/>
        </authorList>
    </citation>
    <scope>NUCLEOTIDE SEQUENCE [LARGE SCALE GENOMIC DNA]</scope>
    <source>
        <strain evidence="3 4">J10</strain>
    </source>
</reference>
<feature type="domain" description="Glycosyltransferase subfamily 4-like N-terminal" evidence="2">
    <location>
        <begin position="31"/>
        <end position="186"/>
    </location>
</feature>
<dbReference type="Gene3D" id="3.40.50.2000">
    <property type="entry name" value="Glycogen Phosphorylase B"/>
    <property type="match status" value="2"/>
</dbReference>
<sequence>MSETDTAPIDAAESAVRQPVVLQVLPALVTGGVERGTVEVAQALCEAGWKAIVASSGGPMVRELIRAGAEHVEMPLASKNPLVMRANVKRLERLIRERGVDIVHARSRAPAWSALAAANRVGVPFMTTFHGTYNLGGFGLKHWYNSVMVRGERVIAISEFIAEHARRIYGLAAERIRVIPRGVDLTKFDPNRVSQERIIQLANRWRLPDGYPVIMLPGRLTRWKGQKVLIEALAVLGRHDVRCLLVGSDQGRTGYRQELVDLIERRDLTHVVHIVDECNDMPAAYMLTDVVVSASTDPEAFGRVVVEAQAMGRPVIASDHGGPRESVLAGRTGWLTPPDDPHALAAAIGRFLDLSHEDRQRMADLGQAFVRANFTKETMCAKTLTVYAEILSGAAPVAQQDWLIDPERA</sequence>
<dbReference type="InterPro" id="IPR028098">
    <property type="entry name" value="Glyco_trans_4-like_N"/>
</dbReference>
<gene>
    <name evidence="3" type="ORF">KEC16_15065</name>
</gene>
<keyword evidence="4" id="KW-1185">Reference proteome</keyword>
<dbReference type="Pfam" id="PF13439">
    <property type="entry name" value="Glyco_transf_4"/>
    <property type="match status" value="1"/>
</dbReference>
<organism evidence="3 4">
    <name type="scientific">Magnetospirillum sulfuroxidans</name>
    <dbReference type="NCBI Taxonomy" id="611300"/>
    <lineage>
        <taxon>Bacteria</taxon>
        <taxon>Pseudomonadati</taxon>
        <taxon>Pseudomonadota</taxon>
        <taxon>Alphaproteobacteria</taxon>
        <taxon>Rhodospirillales</taxon>
        <taxon>Rhodospirillaceae</taxon>
        <taxon>Magnetospirillum</taxon>
    </lineage>
</organism>
<accession>A0ABS5IF72</accession>